<proteinExistence type="predicted"/>
<dbReference type="SUPFAM" id="SSF53474">
    <property type="entry name" value="alpha/beta-Hydrolases"/>
    <property type="match status" value="1"/>
</dbReference>
<sequence length="420" mass="45960">MPRRFPRPRSILKRRHRDVGVAATGRSLLGERLGARYDEARDRYGAGWVWSGIAVFVVALLLLITWPLIHVHLQALTALKLMSGDTVPAPIRAITVEPFTTQDLTLQTDAGPVLARMYTPVKHPNAPGLVVFHGVHHLGMNEPRLMSFASAMASVGLQVLTPELPDIKDYHISESSVAVIGSSTKWFAQRKGKPVGVLGLSFSGGLSLVAAANPAYRPSMKVLLAVGAQDAMERVAAYYRTGEAPRPDGSLETLPAHEYGPLVLEYEHVEEFVPSGDTEAIRKVLRAHLYEDKQAEQDAMEDLSPRQQAEAAELMDAGSTAVQAMLRTSALRHQKELAGLSPETHLGELTVPVFLLHGEADNIIPAAETLWMASELRSTTLQAALVSPVLSHIDMQKSPSAWDEFQLVHFMARVLHAIER</sequence>
<protein>
    <submittedName>
        <fullName evidence="2">Alpha/beta hydrolase</fullName>
    </submittedName>
</protein>
<dbReference type="InterPro" id="IPR029058">
    <property type="entry name" value="AB_hydrolase_fold"/>
</dbReference>
<comment type="caution">
    <text evidence="2">The sequence shown here is derived from an EMBL/GenBank/DDBJ whole genome shotgun (WGS) entry which is preliminary data.</text>
</comment>
<name>A0ABW9KLB9_9BACT</name>
<dbReference type="EMBL" id="JBJYXY010000001">
    <property type="protein sequence ID" value="MFN2976352.1"/>
    <property type="molecule type" value="Genomic_DNA"/>
</dbReference>
<evidence type="ECO:0000313" key="2">
    <source>
        <dbReference type="EMBL" id="MFN2976352.1"/>
    </source>
</evidence>
<evidence type="ECO:0000256" key="1">
    <source>
        <dbReference type="SAM" id="Phobius"/>
    </source>
</evidence>
<reference evidence="2 3" key="1">
    <citation type="submission" date="2024-12" db="EMBL/GenBank/DDBJ databases">
        <authorList>
            <person name="Lee Y."/>
        </authorList>
    </citation>
    <scope>NUCLEOTIDE SEQUENCE [LARGE SCALE GENOMIC DNA]</scope>
    <source>
        <strain evidence="2 3">03SUJ4</strain>
    </source>
</reference>
<keyword evidence="3" id="KW-1185">Reference proteome</keyword>
<keyword evidence="1" id="KW-0812">Transmembrane</keyword>
<evidence type="ECO:0000313" key="3">
    <source>
        <dbReference type="Proteomes" id="UP001634747"/>
    </source>
</evidence>
<dbReference type="Proteomes" id="UP001634747">
    <property type="component" value="Unassembled WGS sequence"/>
</dbReference>
<keyword evidence="2" id="KW-0378">Hydrolase</keyword>
<dbReference type="Gene3D" id="3.40.50.1820">
    <property type="entry name" value="alpha/beta hydrolase"/>
    <property type="match status" value="1"/>
</dbReference>
<dbReference type="RefSeq" id="WP_263412168.1">
    <property type="nucleotide sequence ID" value="NZ_BAABBH010000001.1"/>
</dbReference>
<feature type="transmembrane region" description="Helical" evidence="1">
    <location>
        <begin position="46"/>
        <end position="69"/>
    </location>
</feature>
<accession>A0ABW9KLB9</accession>
<gene>
    <name evidence="2" type="ORF">ACK2TP_11320</name>
</gene>
<keyword evidence="1" id="KW-1133">Transmembrane helix</keyword>
<dbReference type="GO" id="GO:0016787">
    <property type="term" value="F:hydrolase activity"/>
    <property type="evidence" value="ECO:0007669"/>
    <property type="project" value="UniProtKB-KW"/>
</dbReference>
<keyword evidence="1" id="KW-0472">Membrane</keyword>
<organism evidence="2 3">
    <name type="scientific">Terriglobus aquaticus</name>
    <dbReference type="NCBI Taxonomy" id="940139"/>
    <lineage>
        <taxon>Bacteria</taxon>
        <taxon>Pseudomonadati</taxon>
        <taxon>Acidobacteriota</taxon>
        <taxon>Terriglobia</taxon>
        <taxon>Terriglobales</taxon>
        <taxon>Acidobacteriaceae</taxon>
        <taxon>Terriglobus</taxon>
    </lineage>
</organism>